<dbReference type="RefSeq" id="WP_165438467.1">
    <property type="nucleotide sequence ID" value="NZ_SHKL01000001.1"/>
</dbReference>
<dbReference type="EMBL" id="SHKL01000001">
    <property type="protein sequence ID" value="RZT87745.1"/>
    <property type="molecule type" value="Genomic_DNA"/>
</dbReference>
<proteinExistence type="inferred from homology"/>
<dbReference type="Proteomes" id="UP000291591">
    <property type="component" value="Unassembled WGS sequence"/>
</dbReference>
<evidence type="ECO:0000313" key="2">
    <source>
        <dbReference type="EMBL" id="RZT87745.1"/>
    </source>
</evidence>
<evidence type="ECO:0000256" key="1">
    <source>
        <dbReference type="ARBA" id="ARBA00005721"/>
    </source>
</evidence>
<name>A0A4Q7V0W6_PSEST</name>
<comment type="similarity">
    <text evidence="1">Belongs to the asp23 family.</text>
</comment>
<gene>
    <name evidence="2" type="ORF">EV383_4671</name>
</gene>
<dbReference type="Pfam" id="PF03780">
    <property type="entry name" value="Asp23"/>
    <property type="match status" value="1"/>
</dbReference>
<protein>
    <submittedName>
        <fullName evidence="2">Putative alkaline shock family protein YloU</fullName>
    </submittedName>
</protein>
<keyword evidence="3" id="KW-1185">Reference proteome</keyword>
<dbReference type="InterPro" id="IPR005531">
    <property type="entry name" value="Asp23"/>
</dbReference>
<organism evidence="2 3">
    <name type="scientific">Pseudonocardia sediminis</name>
    <dbReference type="NCBI Taxonomy" id="1397368"/>
    <lineage>
        <taxon>Bacteria</taxon>
        <taxon>Bacillati</taxon>
        <taxon>Actinomycetota</taxon>
        <taxon>Actinomycetes</taxon>
        <taxon>Pseudonocardiales</taxon>
        <taxon>Pseudonocardiaceae</taxon>
        <taxon>Pseudonocardia</taxon>
    </lineage>
</organism>
<comment type="caution">
    <text evidence="2">The sequence shown here is derived from an EMBL/GenBank/DDBJ whole genome shotgun (WGS) entry which is preliminary data.</text>
</comment>
<reference evidence="2 3" key="1">
    <citation type="submission" date="2019-02" db="EMBL/GenBank/DDBJ databases">
        <title>Sequencing the genomes of 1000 actinobacteria strains.</title>
        <authorList>
            <person name="Klenk H.-P."/>
        </authorList>
    </citation>
    <scope>NUCLEOTIDE SEQUENCE [LARGE SCALE GENOMIC DNA]</scope>
    <source>
        <strain evidence="2 3">DSM 45779</strain>
    </source>
</reference>
<accession>A0A4Q7V0W6</accession>
<dbReference type="AlphaFoldDB" id="A0A4Q7V0W6"/>
<sequence length="127" mass="13318">MREPEGGSAAPPVRYHVGDLAVARIAARRARTVPGVVTLRADLSQTLLGLAGTWLSPDPVPAELRAEGVAVAVRGDRADVRVTVVTELGHNCRDLAATVQHEVGAAVRETTGLDADVRVTIADIELP</sequence>
<evidence type="ECO:0000313" key="3">
    <source>
        <dbReference type="Proteomes" id="UP000291591"/>
    </source>
</evidence>